<evidence type="ECO:0000256" key="6">
    <source>
        <dbReference type="SAM" id="MobiDB-lite"/>
    </source>
</evidence>
<dbReference type="InterPro" id="IPR011993">
    <property type="entry name" value="PH-like_dom_sf"/>
</dbReference>
<sequence length="418" mass="46837">MSDCKPRYDVEMKGWLMKWTNYIKGYQRRWFVLSNGLLSYYRNQAEMAHTCRGTISLHGALIHTVDSCTFVISNGGTQTFHIKAANEVERQRWVTALELAKAKAIRAMESEDEEDVEFDQAHKREMESTIKSLNSRLEDLQTCNELINKHGSALQRSLSELESHDNAQDVTTKMKAINERATLFRISSNAMINACSEFLELAQSQGHKWQKMLQHEQDQRQRLEEIIEQLARQQNILEQAAKTHQLQASLSASSDEDDDDGTEFYDAESEQKSSFTLSTALTPKEKKIEKTNKPKVQAMDELNEEPSPSSSDVEEQGEHKAVLAQQSQSKKKSIISNFYAGKTKEKRSSPKGKKPVPSSLSESATKSQSGNEQVASSVVVGAAGGDLPPLSPTLAMCHSIGKPGMRRTRVPDRPNCSL</sequence>
<dbReference type="EMBL" id="GEBQ01003984">
    <property type="protein sequence ID" value="JAT35993.1"/>
    <property type="molecule type" value="Transcribed_RNA"/>
</dbReference>
<evidence type="ECO:0000313" key="8">
    <source>
        <dbReference type="EMBL" id="JAT35993.1"/>
    </source>
</evidence>
<feature type="region of interest" description="Disordered" evidence="6">
    <location>
        <begin position="247"/>
        <end position="418"/>
    </location>
</feature>
<dbReference type="GO" id="GO:0032934">
    <property type="term" value="F:sterol binding"/>
    <property type="evidence" value="ECO:0007669"/>
    <property type="project" value="TreeGrafter"/>
</dbReference>
<dbReference type="FunFam" id="2.30.29.30:FF:000256">
    <property type="entry name" value="Oxysterol-binding protein"/>
    <property type="match status" value="1"/>
</dbReference>
<keyword evidence="5" id="KW-0175">Coiled coil</keyword>
<feature type="domain" description="PH" evidence="7">
    <location>
        <begin position="9"/>
        <end position="102"/>
    </location>
</feature>
<feature type="compositionally biased region" description="Polar residues" evidence="6">
    <location>
        <begin position="362"/>
        <end position="373"/>
    </location>
</feature>
<feature type="compositionally biased region" description="Polar residues" evidence="6">
    <location>
        <begin position="272"/>
        <end position="281"/>
    </location>
</feature>
<dbReference type="CDD" id="cd13284">
    <property type="entry name" value="PH_OSBP_ORP4"/>
    <property type="match status" value="1"/>
</dbReference>
<evidence type="ECO:0000256" key="1">
    <source>
        <dbReference type="ARBA" id="ARBA00008842"/>
    </source>
</evidence>
<gene>
    <name evidence="8" type="ORF">g.5396</name>
</gene>
<keyword evidence="2" id="KW-0813">Transport</keyword>
<evidence type="ECO:0000259" key="7">
    <source>
        <dbReference type="PROSITE" id="PS50003"/>
    </source>
</evidence>
<feature type="coiled-coil region" evidence="5">
    <location>
        <begin position="213"/>
        <end position="247"/>
    </location>
</feature>
<name>A0A1B6MJB2_9HEMI</name>
<keyword evidence="3" id="KW-0445">Lipid transport</keyword>
<evidence type="ECO:0000256" key="4">
    <source>
        <dbReference type="ARBA" id="ARBA00023121"/>
    </source>
</evidence>
<dbReference type="PROSITE" id="PS50003">
    <property type="entry name" value="PH_DOMAIN"/>
    <property type="match status" value="1"/>
</dbReference>
<dbReference type="GO" id="GO:0005886">
    <property type="term" value="C:plasma membrane"/>
    <property type="evidence" value="ECO:0007669"/>
    <property type="project" value="TreeGrafter"/>
</dbReference>
<protein>
    <recommendedName>
        <fullName evidence="7">PH domain-containing protein</fullName>
    </recommendedName>
</protein>
<feature type="compositionally biased region" description="Basic and acidic residues" evidence="6">
    <location>
        <begin position="283"/>
        <end position="292"/>
    </location>
</feature>
<dbReference type="SUPFAM" id="SSF50729">
    <property type="entry name" value="PH domain-like"/>
    <property type="match status" value="1"/>
</dbReference>
<dbReference type="Gene3D" id="2.30.29.30">
    <property type="entry name" value="Pleckstrin-homology domain (PH domain)/Phosphotyrosine-binding domain (PTB)"/>
    <property type="match status" value="1"/>
</dbReference>
<dbReference type="GO" id="GO:0097038">
    <property type="term" value="C:perinuclear endoplasmic reticulum"/>
    <property type="evidence" value="ECO:0007669"/>
    <property type="project" value="TreeGrafter"/>
</dbReference>
<feature type="compositionally biased region" description="Acidic residues" evidence="6">
    <location>
        <begin position="254"/>
        <end position="268"/>
    </location>
</feature>
<evidence type="ECO:0000256" key="2">
    <source>
        <dbReference type="ARBA" id="ARBA00022448"/>
    </source>
</evidence>
<proteinExistence type="inferred from homology"/>
<dbReference type="GO" id="GO:0005829">
    <property type="term" value="C:cytosol"/>
    <property type="evidence" value="ECO:0007669"/>
    <property type="project" value="TreeGrafter"/>
</dbReference>
<dbReference type="PANTHER" id="PTHR10972:SF205">
    <property type="entry name" value="OXYSTEROL-BINDING PROTEIN 1"/>
    <property type="match status" value="1"/>
</dbReference>
<feature type="non-terminal residue" evidence="8">
    <location>
        <position position="418"/>
    </location>
</feature>
<dbReference type="AlphaFoldDB" id="A0A1B6MJB2"/>
<dbReference type="PANTHER" id="PTHR10972">
    <property type="entry name" value="OXYSTEROL-BINDING PROTEIN-RELATED"/>
    <property type="match status" value="1"/>
</dbReference>
<comment type="similarity">
    <text evidence="1">Belongs to the OSBP family.</text>
</comment>
<keyword evidence="4" id="KW-0446">Lipid-binding</keyword>
<accession>A0A1B6MJB2</accession>
<evidence type="ECO:0000256" key="3">
    <source>
        <dbReference type="ARBA" id="ARBA00023055"/>
    </source>
</evidence>
<dbReference type="SMART" id="SM00233">
    <property type="entry name" value="PH"/>
    <property type="match status" value="1"/>
</dbReference>
<dbReference type="InterPro" id="IPR001849">
    <property type="entry name" value="PH_domain"/>
</dbReference>
<reference evidence="8" key="1">
    <citation type="submission" date="2015-11" db="EMBL/GenBank/DDBJ databases">
        <title>De novo transcriptome assembly of four potential Pierce s Disease insect vectors from Arizona vineyards.</title>
        <authorList>
            <person name="Tassone E.E."/>
        </authorList>
    </citation>
    <scope>NUCLEOTIDE SEQUENCE</scope>
</reference>
<dbReference type="InterPro" id="IPR000648">
    <property type="entry name" value="Oxysterol-bd"/>
</dbReference>
<dbReference type="GO" id="GO:0006869">
    <property type="term" value="P:lipid transport"/>
    <property type="evidence" value="ECO:0007669"/>
    <property type="project" value="UniProtKB-KW"/>
</dbReference>
<dbReference type="Pfam" id="PF00169">
    <property type="entry name" value="PH"/>
    <property type="match status" value="1"/>
</dbReference>
<evidence type="ECO:0000256" key="5">
    <source>
        <dbReference type="SAM" id="Coils"/>
    </source>
</evidence>
<organism evidence="8">
    <name type="scientific">Graphocephala atropunctata</name>
    <dbReference type="NCBI Taxonomy" id="36148"/>
    <lineage>
        <taxon>Eukaryota</taxon>
        <taxon>Metazoa</taxon>
        <taxon>Ecdysozoa</taxon>
        <taxon>Arthropoda</taxon>
        <taxon>Hexapoda</taxon>
        <taxon>Insecta</taxon>
        <taxon>Pterygota</taxon>
        <taxon>Neoptera</taxon>
        <taxon>Paraneoptera</taxon>
        <taxon>Hemiptera</taxon>
        <taxon>Auchenorrhyncha</taxon>
        <taxon>Membracoidea</taxon>
        <taxon>Cicadellidae</taxon>
        <taxon>Cicadellinae</taxon>
        <taxon>Cicadellini</taxon>
        <taxon>Graphocephala</taxon>
    </lineage>
</organism>